<evidence type="ECO:0000313" key="2">
    <source>
        <dbReference type="Proteomes" id="UP001178322"/>
    </source>
</evidence>
<gene>
    <name evidence="1" type="ORF">QNH24_11695</name>
</gene>
<dbReference type="InterPro" id="IPR019289">
    <property type="entry name" value="Phage_tail_E/E"/>
</dbReference>
<dbReference type="Pfam" id="PF10109">
    <property type="entry name" value="Phage_TAC_7"/>
    <property type="match status" value="1"/>
</dbReference>
<organism evidence="1 2">
    <name type="scientific">Lysinibacillus pakistanensis</name>
    <dbReference type="NCBI Taxonomy" id="759811"/>
    <lineage>
        <taxon>Bacteria</taxon>
        <taxon>Bacillati</taxon>
        <taxon>Bacillota</taxon>
        <taxon>Bacilli</taxon>
        <taxon>Bacillales</taxon>
        <taxon>Bacillaceae</taxon>
        <taxon>Lysinibacillus</taxon>
    </lineage>
</organism>
<dbReference type="RefSeq" id="WP_283872347.1">
    <property type="nucleotide sequence ID" value="NZ_CP126101.1"/>
</dbReference>
<dbReference type="EMBL" id="CP126101">
    <property type="protein sequence ID" value="WHY53865.1"/>
    <property type="molecule type" value="Genomic_DNA"/>
</dbReference>
<evidence type="ECO:0000313" key="1">
    <source>
        <dbReference type="EMBL" id="WHY53865.1"/>
    </source>
</evidence>
<dbReference type="AlphaFoldDB" id="A0AAX3X1D8"/>
<protein>
    <submittedName>
        <fullName evidence="1">Phage tail assembly protein</fullName>
    </submittedName>
</protein>
<dbReference type="Proteomes" id="UP001178322">
    <property type="component" value="Chromosome"/>
</dbReference>
<reference evidence="1" key="1">
    <citation type="submission" date="2023-05" db="EMBL/GenBank/DDBJ databases">
        <title>Comparative genomics of Bacillaceae isolates and their secondary metabolite potential.</title>
        <authorList>
            <person name="Song L."/>
            <person name="Nielsen L.J."/>
            <person name="Mohite O."/>
            <person name="Xu X."/>
            <person name="Weber T."/>
            <person name="Kovacs A.T."/>
        </authorList>
    </citation>
    <scope>NUCLEOTIDE SEQUENCE</scope>
    <source>
        <strain evidence="1">LY1</strain>
    </source>
</reference>
<name>A0AAX3X1D8_9BACI</name>
<proteinExistence type="predicted"/>
<sequence>MTKNEVVLNKNQSEVQEEGLEKLITLSRPVTVEDVTYTELVLDFENLTGADIEKAEMQFNAESPQNSIVMVKEMAKGFVAIVAAKAAGVHVGVIRKLSASDYSKVTMRTTLFLMGGK</sequence>
<accession>A0AAX3X1D8</accession>